<evidence type="ECO:0000313" key="1">
    <source>
        <dbReference type="EMBL" id="KAH7989239.1"/>
    </source>
</evidence>
<dbReference type="Proteomes" id="UP000827872">
    <property type="component" value="Linkage Group LG14"/>
</dbReference>
<evidence type="ECO:0000313" key="2">
    <source>
        <dbReference type="Proteomes" id="UP000827872"/>
    </source>
</evidence>
<protein>
    <submittedName>
        <fullName evidence="1">Uncharacterized protein</fullName>
    </submittedName>
</protein>
<reference evidence="1" key="1">
    <citation type="submission" date="2021-08" db="EMBL/GenBank/DDBJ databases">
        <title>The first chromosome-level gecko genome reveals the dynamic sex chromosomes of Neotropical dwarf geckos (Sphaerodactylidae: Sphaerodactylus).</title>
        <authorList>
            <person name="Pinto B.J."/>
            <person name="Keating S.E."/>
            <person name="Gamble T."/>
        </authorList>
    </citation>
    <scope>NUCLEOTIDE SEQUENCE</scope>
    <source>
        <strain evidence="1">TG3544</strain>
    </source>
</reference>
<sequence length="322" mass="35599">MATEACSGPAGLDEALRRAVPPLPPYETRGKAAAPAGAALEQGGAEFMCYYRALERGPPRAQLLGRLARDFGVDHGRVAELSARVARLQRERAGAEGGGGDEAGGLLQAEDRLRHYLTPRYRGLFQHLGRREGGLRFLVELRGDLLGALAARQAEGPHVRIFGVVFASFYLLLDKLEEMNGVLKNMLSEWFSAGFLTLERVTWQSPCERILSKISDSEAVHPVRNWVDMKRRVGSYRRCYYFAHCAISSEPLIVLHVALTDEISSSIQGIVKEIPSQEMENMDKITTAIFYSISLTQQGLQGVELGTYLIKRVVKELQIIAA</sequence>
<name>A0ACB8EAD1_9SAUR</name>
<organism evidence="1 2">
    <name type="scientific">Sphaerodactylus townsendi</name>
    <dbReference type="NCBI Taxonomy" id="933632"/>
    <lineage>
        <taxon>Eukaryota</taxon>
        <taxon>Metazoa</taxon>
        <taxon>Chordata</taxon>
        <taxon>Craniata</taxon>
        <taxon>Vertebrata</taxon>
        <taxon>Euteleostomi</taxon>
        <taxon>Lepidosauria</taxon>
        <taxon>Squamata</taxon>
        <taxon>Bifurcata</taxon>
        <taxon>Gekkota</taxon>
        <taxon>Sphaerodactylidae</taxon>
        <taxon>Sphaerodactylus</taxon>
    </lineage>
</organism>
<accession>A0ACB8EAD1</accession>
<comment type="caution">
    <text evidence="1">The sequence shown here is derived from an EMBL/GenBank/DDBJ whole genome shotgun (WGS) entry which is preliminary data.</text>
</comment>
<gene>
    <name evidence="1" type="ORF">K3G42_005115</name>
</gene>
<dbReference type="EMBL" id="CM037627">
    <property type="protein sequence ID" value="KAH7989239.1"/>
    <property type="molecule type" value="Genomic_DNA"/>
</dbReference>
<keyword evidence="2" id="KW-1185">Reference proteome</keyword>
<proteinExistence type="predicted"/>